<dbReference type="AlphaFoldDB" id="A0A453R5G6"/>
<keyword evidence="2" id="KW-1185">Reference proteome</keyword>
<protein>
    <submittedName>
        <fullName evidence="1">Uncharacterized protein</fullName>
    </submittedName>
</protein>
<dbReference type="Proteomes" id="UP000015105">
    <property type="component" value="Chromosome 7D"/>
</dbReference>
<proteinExistence type="predicted"/>
<reference evidence="2" key="2">
    <citation type="journal article" date="2017" name="Nat. Plants">
        <title>The Aegilops tauschii genome reveals multiple impacts of transposons.</title>
        <authorList>
            <person name="Zhao G."/>
            <person name="Zou C."/>
            <person name="Li K."/>
            <person name="Wang K."/>
            <person name="Li T."/>
            <person name="Gao L."/>
            <person name="Zhang X."/>
            <person name="Wang H."/>
            <person name="Yang Z."/>
            <person name="Liu X."/>
            <person name="Jiang W."/>
            <person name="Mao L."/>
            <person name="Kong X."/>
            <person name="Jiao Y."/>
            <person name="Jia J."/>
        </authorList>
    </citation>
    <scope>NUCLEOTIDE SEQUENCE [LARGE SCALE GENOMIC DNA]</scope>
    <source>
        <strain evidence="2">cv. AL8/78</strain>
    </source>
</reference>
<organism evidence="1 2">
    <name type="scientific">Aegilops tauschii subsp. strangulata</name>
    <name type="common">Goatgrass</name>
    <dbReference type="NCBI Taxonomy" id="200361"/>
    <lineage>
        <taxon>Eukaryota</taxon>
        <taxon>Viridiplantae</taxon>
        <taxon>Streptophyta</taxon>
        <taxon>Embryophyta</taxon>
        <taxon>Tracheophyta</taxon>
        <taxon>Spermatophyta</taxon>
        <taxon>Magnoliopsida</taxon>
        <taxon>Liliopsida</taxon>
        <taxon>Poales</taxon>
        <taxon>Poaceae</taxon>
        <taxon>BOP clade</taxon>
        <taxon>Pooideae</taxon>
        <taxon>Triticodae</taxon>
        <taxon>Triticeae</taxon>
        <taxon>Triticinae</taxon>
        <taxon>Aegilops</taxon>
    </lineage>
</organism>
<accession>A0A453R5G6</accession>
<reference evidence="1" key="3">
    <citation type="journal article" date="2017" name="Nature">
        <title>Genome sequence of the progenitor of the wheat D genome Aegilops tauschii.</title>
        <authorList>
            <person name="Luo M.C."/>
            <person name="Gu Y.Q."/>
            <person name="Puiu D."/>
            <person name="Wang H."/>
            <person name="Twardziok S.O."/>
            <person name="Deal K.R."/>
            <person name="Huo N."/>
            <person name="Zhu T."/>
            <person name="Wang L."/>
            <person name="Wang Y."/>
            <person name="McGuire P.E."/>
            <person name="Liu S."/>
            <person name="Long H."/>
            <person name="Ramasamy R.K."/>
            <person name="Rodriguez J.C."/>
            <person name="Van S.L."/>
            <person name="Yuan L."/>
            <person name="Wang Z."/>
            <person name="Xia Z."/>
            <person name="Xiao L."/>
            <person name="Anderson O.D."/>
            <person name="Ouyang S."/>
            <person name="Liang Y."/>
            <person name="Zimin A.V."/>
            <person name="Pertea G."/>
            <person name="Qi P."/>
            <person name="Bennetzen J.L."/>
            <person name="Dai X."/>
            <person name="Dawson M.W."/>
            <person name="Muller H.G."/>
            <person name="Kugler K."/>
            <person name="Rivarola-Duarte L."/>
            <person name="Spannagl M."/>
            <person name="Mayer K.F.X."/>
            <person name="Lu F.H."/>
            <person name="Bevan M.W."/>
            <person name="Leroy P."/>
            <person name="Li P."/>
            <person name="You F.M."/>
            <person name="Sun Q."/>
            <person name="Liu Z."/>
            <person name="Lyons E."/>
            <person name="Wicker T."/>
            <person name="Salzberg S.L."/>
            <person name="Devos K.M."/>
            <person name="Dvorak J."/>
        </authorList>
    </citation>
    <scope>NUCLEOTIDE SEQUENCE [LARGE SCALE GENOMIC DNA]</scope>
    <source>
        <strain evidence="1">cv. AL8/78</strain>
    </source>
</reference>
<reference evidence="1" key="4">
    <citation type="submission" date="2019-03" db="UniProtKB">
        <authorList>
            <consortium name="EnsemblPlants"/>
        </authorList>
    </citation>
    <scope>IDENTIFICATION</scope>
</reference>
<reference evidence="2" key="1">
    <citation type="journal article" date="2014" name="Science">
        <title>Ancient hybridizations among the ancestral genomes of bread wheat.</title>
        <authorList>
            <consortium name="International Wheat Genome Sequencing Consortium,"/>
            <person name="Marcussen T."/>
            <person name="Sandve S.R."/>
            <person name="Heier L."/>
            <person name="Spannagl M."/>
            <person name="Pfeifer M."/>
            <person name="Jakobsen K.S."/>
            <person name="Wulff B.B."/>
            <person name="Steuernagel B."/>
            <person name="Mayer K.F."/>
            <person name="Olsen O.A."/>
        </authorList>
    </citation>
    <scope>NUCLEOTIDE SEQUENCE [LARGE SCALE GENOMIC DNA]</scope>
    <source>
        <strain evidence="2">cv. AL8/78</strain>
    </source>
</reference>
<evidence type="ECO:0000313" key="1">
    <source>
        <dbReference type="EnsemblPlants" id="AET7Gv20467300.37"/>
    </source>
</evidence>
<dbReference type="Gramene" id="AET7Gv20467300.37">
    <property type="protein sequence ID" value="AET7Gv20467300.37"/>
    <property type="gene ID" value="AET7Gv20467300"/>
</dbReference>
<reference evidence="1" key="5">
    <citation type="journal article" date="2021" name="G3 (Bethesda)">
        <title>Aegilops tauschii genome assembly Aet v5.0 features greater sequence contiguity and improved annotation.</title>
        <authorList>
            <person name="Wang L."/>
            <person name="Zhu T."/>
            <person name="Rodriguez J.C."/>
            <person name="Deal K.R."/>
            <person name="Dubcovsky J."/>
            <person name="McGuire P.E."/>
            <person name="Lux T."/>
            <person name="Spannagl M."/>
            <person name="Mayer K.F.X."/>
            <person name="Baldrich P."/>
            <person name="Meyers B.C."/>
            <person name="Huo N."/>
            <person name="Gu Y.Q."/>
            <person name="Zhou H."/>
            <person name="Devos K.M."/>
            <person name="Bennetzen J.L."/>
            <person name="Unver T."/>
            <person name="Budak H."/>
            <person name="Gulick P.J."/>
            <person name="Galiba G."/>
            <person name="Kalapos B."/>
            <person name="Nelson D.R."/>
            <person name="Li P."/>
            <person name="You F.M."/>
            <person name="Luo M.C."/>
            <person name="Dvorak J."/>
        </authorList>
    </citation>
    <scope>NUCLEOTIDE SEQUENCE [LARGE SCALE GENOMIC DNA]</scope>
    <source>
        <strain evidence="1">cv. AL8/78</strain>
    </source>
</reference>
<evidence type="ECO:0000313" key="2">
    <source>
        <dbReference type="Proteomes" id="UP000015105"/>
    </source>
</evidence>
<sequence>PMCASFKRTGNAWCILVCQSEQTWREDRLQFILAPLTESTALKSCSKKGCHLCQVNQPAKVTLDHRSIIQGGHGTNQKESSKLLNLICCFQFLEHCSL</sequence>
<dbReference type="EnsemblPlants" id="AET7Gv20467300.37">
    <property type="protein sequence ID" value="AET7Gv20467300.37"/>
    <property type="gene ID" value="AET7Gv20467300"/>
</dbReference>
<name>A0A453R5G6_AEGTS</name>